<comment type="caution">
    <text evidence="2">The sequence shown here is derived from an EMBL/GenBank/DDBJ whole genome shotgun (WGS) entry which is preliminary data.</text>
</comment>
<evidence type="ECO:0000256" key="1">
    <source>
        <dbReference type="SAM" id="MobiDB-lite"/>
    </source>
</evidence>
<dbReference type="EMBL" id="JAMKOV010000003">
    <property type="protein sequence ID" value="KAI8041640.1"/>
    <property type="molecule type" value="Genomic_DNA"/>
</dbReference>
<proteinExistence type="predicted"/>
<gene>
    <name evidence="2" type="ORF">M5D96_005905</name>
</gene>
<keyword evidence="3" id="KW-1185">Reference proteome</keyword>
<evidence type="ECO:0000313" key="2">
    <source>
        <dbReference type="EMBL" id="KAI8041640.1"/>
    </source>
</evidence>
<dbReference type="AlphaFoldDB" id="A0A9P9YRM9"/>
<name>A0A9P9YRM9_9MUSC</name>
<protein>
    <submittedName>
        <fullName evidence="2">Uncharacterized protein</fullName>
    </submittedName>
</protein>
<accession>A0A9P9YRM9</accession>
<reference evidence="2" key="1">
    <citation type="journal article" date="2023" name="Genome Biol. Evol.">
        <title>Long-read-based Genome Assembly of Drosophila gunungcola Reveals Fewer Chemosensory Genes in Flower-breeding Species.</title>
        <authorList>
            <person name="Negi A."/>
            <person name="Liao B.Y."/>
            <person name="Yeh S.D."/>
        </authorList>
    </citation>
    <scope>NUCLEOTIDE SEQUENCE</scope>
    <source>
        <strain evidence="2">Sukarami</strain>
    </source>
</reference>
<evidence type="ECO:0000313" key="3">
    <source>
        <dbReference type="Proteomes" id="UP001059596"/>
    </source>
</evidence>
<sequence>MHTNKLNSRLKEMEVKLQPSEFSALGLTGNHISGHDAGNAYISNASHRISPHLISLLSRNNGHKAKLQKLPQHRNSNSNSNSSSSCAK</sequence>
<feature type="compositionally biased region" description="Low complexity" evidence="1">
    <location>
        <begin position="75"/>
        <end position="88"/>
    </location>
</feature>
<organism evidence="2 3">
    <name type="scientific">Drosophila gunungcola</name>
    <name type="common">fruit fly</name>
    <dbReference type="NCBI Taxonomy" id="103775"/>
    <lineage>
        <taxon>Eukaryota</taxon>
        <taxon>Metazoa</taxon>
        <taxon>Ecdysozoa</taxon>
        <taxon>Arthropoda</taxon>
        <taxon>Hexapoda</taxon>
        <taxon>Insecta</taxon>
        <taxon>Pterygota</taxon>
        <taxon>Neoptera</taxon>
        <taxon>Endopterygota</taxon>
        <taxon>Diptera</taxon>
        <taxon>Brachycera</taxon>
        <taxon>Muscomorpha</taxon>
        <taxon>Ephydroidea</taxon>
        <taxon>Drosophilidae</taxon>
        <taxon>Drosophila</taxon>
        <taxon>Sophophora</taxon>
    </lineage>
</organism>
<feature type="region of interest" description="Disordered" evidence="1">
    <location>
        <begin position="61"/>
        <end position="88"/>
    </location>
</feature>
<dbReference type="Proteomes" id="UP001059596">
    <property type="component" value="Unassembled WGS sequence"/>
</dbReference>